<dbReference type="Proteomes" id="UP001631993">
    <property type="component" value="Unassembled WGS sequence"/>
</dbReference>
<organism evidence="1 2">
    <name type="scientific">Streptomyces galilaeus</name>
    <dbReference type="NCBI Taxonomy" id="33899"/>
    <lineage>
        <taxon>Bacteria</taxon>
        <taxon>Bacillati</taxon>
        <taxon>Actinomycetota</taxon>
        <taxon>Actinomycetes</taxon>
        <taxon>Kitasatosporales</taxon>
        <taxon>Streptomycetaceae</taxon>
        <taxon>Streptomyces</taxon>
    </lineage>
</organism>
<evidence type="ECO:0000313" key="2">
    <source>
        <dbReference type="Proteomes" id="UP001631993"/>
    </source>
</evidence>
<protein>
    <submittedName>
        <fullName evidence="1">Uncharacterized protein</fullName>
    </submittedName>
</protein>
<evidence type="ECO:0000313" key="1">
    <source>
        <dbReference type="EMBL" id="MFM9651785.1"/>
    </source>
</evidence>
<sequence>MDEDFVEVVLPARERVRLLNVEHRRHRHFDERDHAVRRPLARPLRQQRPGQPVPLVAAVDVRHLHDRQQLPDLPPGQAVSGVAEHTATAVTTVVGQGS</sequence>
<proteinExistence type="predicted"/>
<dbReference type="RefSeq" id="WP_409085410.1">
    <property type="nucleotide sequence ID" value="NZ_JBJVMW010000027.1"/>
</dbReference>
<dbReference type="EMBL" id="JBJVNE010000023">
    <property type="protein sequence ID" value="MFM9651785.1"/>
    <property type="molecule type" value="Genomic_DNA"/>
</dbReference>
<accession>A0ABW9ITJ5</accession>
<keyword evidence="2" id="KW-1185">Reference proteome</keyword>
<gene>
    <name evidence="1" type="ORF">ACKI1S_37245</name>
</gene>
<comment type="caution">
    <text evidence="1">The sequence shown here is derived from an EMBL/GenBank/DDBJ whole genome shotgun (WGS) entry which is preliminary data.</text>
</comment>
<reference evidence="1 2" key="1">
    <citation type="submission" date="2024-12" db="EMBL/GenBank/DDBJ databases">
        <title>Forecasting of Potato common scab and diversities of Pathogenic streptomyces spp. in china.</title>
        <authorList>
            <person name="Handique U."/>
            <person name="Wu J."/>
        </authorList>
    </citation>
    <scope>NUCLEOTIDE SEQUENCE [LARGE SCALE GENOMIC DNA]</scope>
    <source>
        <strain evidence="1 2">ZRIMU1585</strain>
    </source>
</reference>
<name>A0ABW9ITJ5_STRGJ</name>